<evidence type="ECO:0000313" key="2">
    <source>
        <dbReference type="Proteomes" id="UP000323000"/>
    </source>
</evidence>
<sequence>MNPRSGPIVLEREVGLSLEISRREALSAAKARRRQFYCPSGVLSSITNGAVQWRRLERRSGGCQDVVVGPIVFDVQAADEWRISECSRFDGAKQSDDVHKVESSCVKLKQLTAAARRAKPPSTTPTCSHRLERRCLPEALKMAGEHARELSRPMAILWVPVSTCWNP</sequence>
<accession>A0A5C7GZY7</accession>
<evidence type="ECO:0000313" key="1">
    <source>
        <dbReference type="EMBL" id="TXG50111.1"/>
    </source>
</evidence>
<gene>
    <name evidence="1" type="ORF">EZV62_025986</name>
</gene>
<protein>
    <submittedName>
        <fullName evidence="1">Uncharacterized protein</fullName>
    </submittedName>
</protein>
<organism evidence="1 2">
    <name type="scientific">Acer yangbiense</name>
    <dbReference type="NCBI Taxonomy" id="1000413"/>
    <lineage>
        <taxon>Eukaryota</taxon>
        <taxon>Viridiplantae</taxon>
        <taxon>Streptophyta</taxon>
        <taxon>Embryophyta</taxon>
        <taxon>Tracheophyta</taxon>
        <taxon>Spermatophyta</taxon>
        <taxon>Magnoliopsida</taxon>
        <taxon>eudicotyledons</taxon>
        <taxon>Gunneridae</taxon>
        <taxon>Pentapetalae</taxon>
        <taxon>rosids</taxon>
        <taxon>malvids</taxon>
        <taxon>Sapindales</taxon>
        <taxon>Sapindaceae</taxon>
        <taxon>Hippocastanoideae</taxon>
        <taxon>Acereae</taxon>
        <taxon>Acer</taxon>
    </lineage>
</organism>
<dbReference type="AlphaFoldDB" id="A0A5C7GZY7"/>
<proteinExistence type="predicted"/>
<keyword evidence="2" id="KW-1185">Reference proteome</keyword>
<reference evidence="2" key="1">
    <citation type="journal article" date="2019" name="Gigascience">
        <title>De novo genome assembly of the endangered Acer yangbiense, a plant species with extremely small populations endemic to Yunnan Province, China.</title>
        <authorList>
            <person name="Yang J."/>
            <person name="Wariss H.M."/>
            <person name="Tao L."/>
            <person name="Zhang R."/>
            <person name="Yun Q."/>
            <person name="Hollingsworth P."/>
            <person name="Dao Z."/>
            <person name="Luo G."/>
            <person name="Guo H."/>
            <person name="Ma Y."/>
            <person name="Sun W."/>
        </authorList>
    </citation>
    <scope>NUCLEOTIDE SEQUENCE [LARGE SCALE GENOMIC DNA]</scope>
    <source>
        <strain evidence="2">cv. Malutang</strain>
    </source>
</reference>
<dbReference type="Proteomes" id="UP000323000">
    <property type="component" value="Chromosome 12"/>
</dbReference>
<name>A0A5C7GZY7_9ROSI</name>
<comment type="caution">
    <text evidence="1">The sequence shown here is derived from an EMBL/GenBank/DDBJ whole genome shotgun (WGS) entry which is preliminary data.</text>
</comment>
<dbReference type="EMBL" id="VAHF01000012">
    <property type="protein sequence ID" value="TXG50111.1"/>
    <property type="molecule type" value="Genomic_DNA"/>
</dbReference>